<name>A0A168F0V3_CORDF</name>
<dbReference type="OrthoDB" id="5423360at2759"/>
<dbReference type="Pfam" id="PF01425">
    <property type="entry name" value="Amidase"/>
    <property type="match status" value="1"/>
</dbReference>
<gene>
    <name evidence="4" type="ORF">LEL_08087</name>
</gene>
<feature type="signal peptide" evidence="1">
    <location>
        <begin position="1"/>
        <end position="23"/>
    </location>
</feature>
<dbReference type="STRING" id="1081108.A0A168F0V3"/>
<dbReference type="Proteomes" id="UP000076881">
    <property type="component" value="Unassembled WGS sequence"/>
</dbReference>
<feature type="chain" id="PRO_5007896654" evidence="1">
    <location>
        <begin position="24"/>
        <end position="651"/>
    </location>
</feature>
<dbReference type="SUPFAM" id="SSF75304">
    <property type="entry name" value="Amidase signature (AS) enzymes"/>
    <property type="match status" value="1"/>
</dbReference>
<keyword evidence="1" id="KW-0732">Signal</keyword>
<dbReference type="PANTHER" id="PTHR46310">
    <property type="entry name" value="AMIDASE 1"/>
    <property type="match status" value="1"/>
</dbReference>
<dbReference type="InterPro" id="IPR058329">
    <property type="entry name" value="Arp1_N"/>
</dbReference>
<keyword evidence="5" id="KW-1185">Reference proteome</keyword>
<proteinExistence type="predicted"/>
<dbReference type="Gene3D" id="3.90.1300.10">
    <property type="entry name" value="Amidase signature (AS) domain"/>
    <property type="match status" value="1"/>
</dbReference>
<organism evidence="4 5">
    <name type="scientific">Akanthomyces lecanii RCEF 1005</name>
    <dbReference type="NCBI Taxonomy" id="1081108"/>
    <lineage>
        <taxon>Eukaryota</taxon>
        <taxon>Fungi</taxon>
        <taxon>Dikarya</taxon>
        <taxon>Ascomycota</taxon>
        <taxon>Pezizomycotina</taxon>
        <taxon>Sordariomycetes</taxon>
        <taxon>Hypocreomycetidae</taxon>
        <taxon>Hypocreales</taxon>
        <taxon>Cordycipitaceae</taxon>
        <taxon>Akanthomyces</taxon>
        <taxon>Cordyceps confragosa</taxon>
    </lineage>
</organism>
<dbReference type="AlphaFoldDB" id="A0A168F0V3"/>
<dbReference type="InterPro" id="IPR023631">
    <property type="entry name" value="Amidase_dom"/>
</dbReference>
<dbReference type="PANTHER" id="PTHR46310:SF7">
    <property type="entry name" value="AMIDASE 1"/>
    <property type="match status" value="1"/>
</dbReference>
<evidence type="ECO:0000259" key="3">
    <source>
        <dbReference type="Pfam" id="PF26053"/>
    </source>
</evidence>
<dbReference type="Pfam" id="PF26053">
    <property type="entry name" value="DUF8016"/>
    <property type="match status" value="1"/>
</dbReference>
<protein>
    <submittedName>
        <fullName evidence="4">Amidase</fullName>
    </submittedName>
</protein>
<dbReference type="PROSITE" id="PS51257">
    <property type="entry name" value="PROKAR_LIPOPROTEIN"/>
    <property type="match status" value="1"/>
</dbReference>
<evidence type="ECO:0000313" key="5">
    <source>
        <dbReference type="Proteomes" id="UP000076881"/>
    </source>
</evidence>
<feature type="domain" description="Amidase" evidence="2">
    <location>
        <begin position="204"/>
        <end position="366"/>
    </location>
</feature>
<sequence>MLSILVRSSPWALVGLLSCVVSANVVFTGASVQLGDDYYFIDPNVAGELPVPRGGSYKAPAGGFAAVTVVQSEGNATGLASLLQSWTELDDVFQPSFLAGGVYVAASHAASPQTSSTQLLNTTASVHTLQNGSTSLLPSGPYFLNVHTGEVHRALRLYDDYTNSFTGALLHNPDGSVQTLSAQRPTAMTLTIGVPSRLYYQHAARTNASQPLAGVRLGVKDLFCVRGARRSNANRAWYHLYPSCSATAPSVQRLVDAGAVVVGYQALAQFANGDRYAADAVDMHLPFNPRGDGYSVPLGSSSGAGASVAAYPWLDLALGSDTGGSVRNPAQVAGVLGNRPTTGLVALDGVTPLAPTLDTPGVVARDPALLDAAQKALYGSNYTSLVGVEAPEYPKTVYVMDWPLGKRREVDGMLGRFLNATVEITGATVERLDLEMLWKSTRPEEVGDVDLATYLNTTYATLVASEQWDLVGKQFFADYAERHDGRKPFVNPSASGRWEWASAAPASAYPAAKRQQETFSSWFRSHVLTATGSASCSSALLLYSDHYGVPDVRTTLRPVSIPWGLSTVYYSPFSGTPDLAFPLGEVSTHSNITGKEESLPVSADIMAARGCDGLVTRLGIELVKRGAVKVPKAGGTLDGGEVLLRREMELL</sequence>
<evidence type="ECO:0000313" key="4">
    <source>
        <dbReference type="EMBL" id="OAA74506.1"/>
    </source>
</evidence>
<reference evidence="4 5" key="1">
    <citation type="journal article" date="2016" name="Genome Biol. Evol.">
        <title>Divergent and convergent evolution of fungal pathogenicity.</title>
        <authorList>
            <person name="Shang Y."/>
            <person name="Xiao G."/>
            <person name="Zheng P."/>
            <person name="Cen K."/>
            <person name="Zhan S."/>
            <person name="Wang C."/>
        </authorList>
    </citation>
    <scope>NUCLEOTIDE SEQUENCE [LARGE SCALE GENOMIC DNA]</scope>
    <source>
        <strain evidence="4 5">RCEF 1005</strain>
    </source>
</reference>
<comment type="caution">
    <text evidence="4">The sequence shown here is derived from an EMBL/GenBank/DDBJ whole genome shotgun (WGS) entry which is preliminary data.</text>
</comment>
<evidence type="ECO:0000259" key="2">
    <source>
        <dbReference type="Pfam" id="PF01425"/>
    </source>
</evidence>
<feature type="domain" description="Scytalone dehydratase-like protein Arp1 N-terminal" evidence="3">
    <location>
        <begin position="62"/>
        <end position="158"/>
    </location>
</feature>
<dbReference type="InterPro" id="IPR036928">
    <property type="entry name" value="AS_sf"/>
</dbReference>
<dbReference type="EMBL" id="AZHF01000006">
    <property type="protein sequence ID" value="OAA74506.1"/>
    <property type="molecule type" value="Genomic_DNA"/>
</dbReference>
<accession>A0A168F0V3</accession>
<evidence type="ECO:0000256" key="1">
    <source>
        <dbReference type="SAM" id="SignalP"/>
    </source>
</evidence>